<dbReference type="Proteomes" id="UP001063166">
    <property type="component" value="Unassembled WGS sequence"/>
</dbReference>
<feature type="compositionally biased region" description="Basic and acidic residues" evidence="1">
    <location>
        <begin position="146"/>
        <end position="171"/>
    </location>
</feature>
<evidence type="ECO:0000313" key="2">
    <source>
        <dbReference type="EMBL" id="GLB43352.1"/>
    </source>
</evidence>
<evidence type="ECO:0000313" key="3">
    <source>
        <dbReference type="Proteomes" id="UP001063166"/>
    </source>
</evidence>
<gene>
    <name evidence="2" type="ORF">LshimejAT787_1302530</name>
</gene>
<evidence type="ECO:0000256" key="1">
    <source>
        <dbReference type="SAM" id="MobiDB-lite"/>
    </source>
</evidence>
<proteinExistence type="predicted"/>
<sequence length="339" mass="37873">MASSDSKTAEFARLFDLFERLASRKPRTCTDENNMDDVRSMPVPADLAPVVNSLASLVGARKYEASTKQKKKAGGRTRRNTIAASSRNTHDMNSDDEDEESLAKFPLGKKYPFTFKLMLHKLYQLDDWAQKVKDVLEKSQMEYKPLHERVEEKRPAKDQEEEEPKKQDGRVHFKTGAVPGSRRPTVRPRSHSVVALGKGRDVIPPNHSPKSPRPRAPVKEDIRVVKKRCVGRRKSLSGPLSSEMGRIGGGWVYDAAVASAEFAGRREATERSGVQTQKYPSMGVRPNQVGGKRRVSLGTPSPGCEPENTDSGIARRRRALSVMNKEAPGQSQRKRPLEF</sequence>
<feature type="region of interest" description="Disordered" evidence="1">
    <location>
        <begin position="265"/>
        <end position="314"/>
    </location>
</feature>
<organism evidence="2 3">
    <name type="scientific">Lyophyllum shimeji</name>
    <name type="common">Hon-shimeji</name>
    <name type="synonym">Tricholoma shimeji</name>
    <dbReference type="NCBI Taxonomy" id="47721"/>
    <lineage>
        <taxon>Eukaryota</taxon>
        <taxon>Fungi</taxon>
        <taxon>Dikarya</taxon>
        <taxon>Basidiomycota</taxon>
        <taxon>Agaricomycotina</taxon>
        <taxon>Agaricomycetes</taxon>
        <taxon>Agaricomycetidae</taxon>
        <taxon>Agaricales</taxon>
        <taxon>Tricholomatineae</taxon>
        <taxon>Lyophyllaceae</taxon>
        <taxon>Lyophyllum</taxon>
    </lineage>
</organism>
<feature type="region of interest" description="Disordered" evidence="1">
    <location>
        <begin position="320"/>
        <end position="339"/>
    </location>
</feature>
<feature type="region of interest" description="Disordered" evidence="1">
    <location>
        <begin position="65"/>
        <end position="99"/>
    </location>
</feature>
<dbReference type="EMBL" id="BRPK01000013">
    <property type="protein sequence ID" value="GLB43352.1"/>
    <property type="molecule type" value="Genomic_DNA"/>
</dbReference>
<dbReference type="OrthoDB" id="3067134at2759"/>
<accession>A0A9P3PY31</accession>
<feature type="region of interest" description="Disordered" evidence="1">
    <location>
        <begin position="146"/>
        <end position="223"/>
    </location>
</feature>
<dbReference type="AlphaFoldDB" id="A0A9P3PY31"/>
<name>A0A9P3PY31_LYOSH</name>
<keyword evidence="3" id="KW-1185">Reference proteome</keyword>
<reference evidence="2" key="1">
    <citation type="submission" date="2022-07" db="EMBL/GenBank/DDBJ databases">
        <title>The genome of Lyophyllum shimeji provides insight into the initial evolution of ectomycorrhizal fungal genome.</title>
        <authorList>
            <person name="Kobayashi Y."/>
            <person name="Shibata T."/>
            <person name="Hirakawa H."/>
            <person name="Shigenobu S."/>
            <person name="Nishiyama T."/>
            <person name="Yamada A."/>
            <person name="Hasebe M."/>
            <person name="Kawaguchi M."/>
        </authorList>
    </citation>
    <scope>NUCLEOTIDE SEQUENCE</scope>
    <source>
        <strain evidence="2">AT787</strain>
    </source>
</reference>
<comment type="caution">
    <text evidence="2">The sequence shown here is derived from an EMBL/GenBank/DDBJ whole genome shotgun (WGS) entry which is preliminary data.</text>
</comment>
<feature type="compositionally biased region" description="Basic residues" evidence="1">
    <location>
        <begin position="68"/>
        <end position="79"/>
    </location>
</feature>
<protein>
    <submittedName>
        <fullName evidence="2">Uncharacterized protein</fullName>
    </submittedName>
</protein>